<evidence type="ECO:0000313" key="2">
    <source>
        <dbReference type="Proteomes" id="UP000219020"/>
    </source>
</evidence>
<name>A0A2A5T7U1_9GAMM</name>
<dbReference type="EMBL" id="NBYY01000002">
    <property type="protein sequence ID" value="PCS24217.1"/>
    <property type="molecule type" value="Genomic_DNA"/>
</dbReference>
<reference evidence="2" key="1">
    <citation type="submission" date="2017-04" db="EMBL/GenBank/DDBJ databases">
        <title>Genome evolution of the luminous symbionts of deep sea anglerfish.</title>
        <authorList>
            <person name="Hendry T.A."/>
        </authorList>
    </citation>
    <scope>NUCLEOTIDE SEQUENCE [LARGE SCALE GENOMIC DNA]</scope>
</reference>
<comment type="caution">
    <text evidence="1">The sequence shown here is derived from an EMBL/GenBank/DDBJ whole genome shotgun (WGS) entry which is preliminary data.</text>
</comment>
<evidence type="ECO:0000313" key="1">
    <source>
        <dbReference type="EMBL" id="PCS24217.1"/>
    </source>
</evidence>
<keyword evidence="2" id="KW-1185">Reference proteome</keyword>
<gene>
    <name evidence="1" type="ORF">BTN49_0035</name>
</gene>
<dbReference type="Proteomes" id="UP000219020">
    <property type="component" value="Unassembled WGS sequence"/>
</dbReference>
<protein>
    <submittedName>
        <fullName evidence="1">Uncharacterized protein</fullName>
    </submittedName>
</protein>
<accession>A0A2A5T7U1</accession>
<organism evidence="1 2">
    <name type="scientific">Candidatus Enterovibrio escicola</name>
    <dbReference type="NCBI Taxonomy" id="1927127"/>
    <lineage>
        <taxon>Bacteria</taxon>
        <taxon>Pseudomonadati</taxon>
        <taxon>Pseudomonadota</taxon>
        <taxon>Gammaproteobacteria</taxon>
        <taxon>Vibrionales</taxon>
        <taxon>Vibrionaceae</taxon>
        <taxon>Enterovibrio</taxon>
    </lineage>
</organism>
<dbReference type="AlphaFoldDB" id="A0A2A5T7U1"/>
<proteinExistence type="predicted"/>
<sequence>MHNAFHIADKLSPYNIKLTFMLPLTATQALVSGKAIF</sequence>